<evidence type="ECO:0000313" key="1">
    <source>
        <dbReference type="EMBL" id="KAI8026463.1"/>
    </source>
</evidence>
<sequence>MVRAIVVTHIVMMTLMMIQAKAWNTNHVFDPCLDAKVQRYDGFTFGLAFSTKESFIFNETQLSPCDRRLLLAGSTAQFAMFRPKVDEISLLTLNGTQFNPNMAGGYMVAFAGRQYAARSVPIFVADMTNTVTSFTLVLEFQKGTLQNLYWKKFGCASCTGKSVVCLNHTDCAIPTSNCKGNGGAVDCNLGIQLAFSGTDKNEEVLNSWYEVANLRQYSLRLYSNLR</sequence>
<name>A0ACC0ILB3_9ERIC</name>
<gene>
    <name evidence="1" type="ORF">LOK49_LG02G03547</name>
</gene>
<organism evidence="1 2">
    <name type="scientific">Camellia lanceoleosa</name>
    <dbReference type="NCBI Taxonomy" id="1840588"/>
    <lineage>
        <taxon>Eukaryota</taxon>
        <taxon>Viridiplantae</taxon>
        <taxon>Streptophyta</taxon>
        <taxon>Embryophyta</taxon>
        <taxon>Tracheophyta</taxon>
        <taxon>Spermatophyta</taxon>
        <taxon>Magnoliopsida</taxon>
        <taxon>eudicotyledons</taxon>
        <taxon>Gunneridae</taxon>
        <taxon>Pentapetalae</taxon>
        <taxon>asterids</taxon>
        <taxon>Ericales</taxon>
        <taxon>Theaceae</taxon>
        <taxon>Camellia</taxon>
    </lineage>
</organism>
<keyword evidence="2" id="KW-1185">Reference proteome</keyword>
<dbReference type="Proteomes" id="UP001060215">
    <property type="component" value="Chromosome 3"/>
</dbReference>
<comment type="caution">
    <text evidence="1">The sequence shown here is derived from an EMBL/GenBank/DDBJ whole genome shotgun (WGS) entry which is preliminary data.</text>
</comment>
<accession>A0ACC0ILB3</accession>
<reference evidence="1 2" key="1">
    <citation type="journal article" date="2022" name="Plant J.">
        <title>Chromosome-level genome of Camellia lanceoleosa provides a valuable resource for understanding genome evolution and self-incompatibility.</title>
        <authorList>
            <person name="Gong W."/>
            <person name="Xiao S."/>
            <person name="Wang L."/>
            <person name="Liao Z."/>
            <person name="Chang Y."/>
            <person name="Mo W."/>
            <person name="Hu G."/>
            <person name="Li W."/>
            <person name="Zhao G."/>
            <person name="Zhu H."/>
            <person name="Hu X."/>
            <person name="Ji K."/>
            <person name="Xiang X."/>
            <person name="Song Q."/>
            <person name="Yuan D."/>
            <person name="Jin S."/>
            <person name="Zhang L."/>
        </authorList>
    </citation>
    <scope>NUCLEOTIDE SEQUENCE [LARGE SCALE GENOMIC DNA]</scope>
    <source>
        <strain evidence="1">SQ_2022a</strain>
    </source>
</reference>
<dbReference type="EMBL" id="CM045760">
    <property type="protein sequence ID" value="KAI8026463.1"/>
    <property type="molecule type" value="Genomic_DNA"/>
</dbReference>
<proteinExistence type="predicted"/>
<protein>
    <submittedName>
        <fullName evidence="1">Uncharacterized protein</fullName>
    </submittedName>
</protein>
<evidence type="ECO:0000313" key="2">
    <source>
        <dbReference type="Proteomes" id="UP001060215"/>
    </source>
</evidence>